<feature type="compositionally biased region" description="Basic and acidic residues" evidence="1">
    <location>
        <begin position="107"/>
        <end position="118"/>
    </location>
</feature>
<reference evidence="3" key="1">
    <citation type="submission" date="2025-08" db="UniProtKB">
        <authorList>
            <consortium name="RefSeq"/>
        </authorList>
    </citation>
    <scope>IDENTIFICATION</scope>
    <source>
        <tissue evidence="3">Tentacle</tissue>
    </source>
</reference>
<dbReference type="RefSeq" id="XP_031557004.1">
    <property type="nucleotide sequence ID" value="XM_031701144.1"/>
</dbReference>
<dbReference type="KEGG" id="aten:116293679"/>
<dbReference type="GO" id="GO:0005856">
    <property type="term" value="C:cytoskeleton"/>
    <property type="evidence" value="ECO:0007669"/>
    <property type="project" value="TreeGrafter"/>
</dbReference>
<feature type="region of interest" description="Disordered" evidence="1">
    <location>
        <begin position="1"/>
        <end position="22"/>
    </location>
</feature>
<organism evidence="2 3">
    <name type="scientific">Actinia tenebrosa</name>
    <name type="common">Australian red waratah sea anemone</name>
    <dbReference type="NCBI Taxonomy" id="6105"/>
    <lineage>
        <taxon>Eukaryota</taxon>
        <taxon>Metazoa</taxon>
        <taxon>Cnidaria</taxon>
        <taxon>Anthozoa</taxon>
        <taxon>Hexacorallia</taxon>
        <taxon>Actiniaria</taxon>
        <taxon>Actiniidae</taxon>
        <taxon>Actinia</taxon>
    </lineage>
</organism>
<feature type="compositionally biased region" description="Polar residues" evidence="1">
    <location>
        <begin position="61"/>
        <end position="72"/>
    </location>
</feature>
<evidence type="ECO:0000313" key="2">
    <source>
        <dbReference type="Proteomes" id="UP000515163"/>
    </source>
</evidence>
<dbReference type="InParanoid" id="A0A6P8HKU5"/>
<dbReference type="PANTHER" id="PTHR21580">
    <property type="entry name" value="SHIPPO-1-RELATED"/>
    <property type="match status" value="1"/>
</dbReference>
<dbReference type="PANTHER" id="PTHR21580:SF28">
    <property type="entry name" value="BOREALIN N-TERMINAL DOMAIN-CONTAINING PROTEIN-RELATED"/>
    <property type="match status" value="1"/>
</dbReference>
<feature type="region of interest" description="Disordered" evidence="1">
    <location>
        <begin position="189"/>
        <end position="222"/>
    </location>
</feature>
<name>A0A6P8HKU5_ACTTE</name>
<sequence length="256" mass="27564">MPDDTQSVKLPPIGATFRGPGPGRYQLPTTCSYVSHDVSKRRKPAYSFGIKHNHALTNDCSPGPSYLQSEGVTRNGKEGSPKYSLGGTDRFAKRTILRPPGPGNYSPEKHSIPHERKAPSYSFGSRTKNDQSSITPAPNSYSLPPLSGPKVVGKASAAAYSLTGRSNIGAFSEDLKKTPGPGTYKITSPNKFKGRAPAYSMNGRNFMPGDPTQKPGPGQYSPEKVVVDKKIAPKISFGVRHSEYTLPLVTEAQEVD</sequence>
<dbReference type="FunCoup" id="A0A6P8HKU5">
    <property type="interactions" value="34"/>
</dbReference>
<dbReference type="InterPro" id="IPR051291">
    <property type="entry name" value="CIMAP"/>
</dbReference>
<gene>
    <name evidence="3" type="primary">LOC116293679</name>
</gene>
<dbReference type="OrthoDB" id="429991at2759"/>
<dbReference type="GeneID" id="116293679"/>
<dbReference type="InterPro" id="IPR010736">
    <property type="entry name" value="SHIPPO-rpt"/>
</dbReference>
<evidence type="ECO:0000313" key="3">
    <source>
        <dbReference type="RefSeq" id="XP_031557004.1"/>
    </source>
</evidence>
<dbReference type="AlphaFoldDB" id="A0A6P8HKU5"/>
<dbReference type="Pfam" id="PF07004">
    <property type="entry name" value="SHIPPO-rpt"/>
    <property type="match status" value="5"/>
</dbReference>
<keyword evidence="2" id="KW-1185">Reference proteome</keyword>
<feature type="region of interest" description="Disordered" evidence="1">
    <location>
        <begin position="61"/>
        <end position="146"/>
    </location>
</feature>
<proteinExistence type="predicted"/>
<feature type="compositionally biased region" description="Polar residues" evidence="1">
    <location>
        <begin position="122"/>
        <end position="142"/>
    </location>
</feature>
<evidence type="ECO:0000256" key="1">
    <source>
        <dbReference type="SAM" id="MobiDB-lite"/>
    </source>
</evidence>
<dbReference type="Proteomes" id="UP000515163">
    <property type="component" value="Unplaced"/>
</dbReference>
<protein>
    <submittedName>
        <fullName evidence="3">Outer dense fiber protein 3-like</fullName>
    </submittedName>
</protein>
<accession>A0A6P8HKU5</accession>